<comment type="subcellular location">
    <subcellularLocation>
        <location evidence="2">Cell membrane</location>
        <topology evidence="2">Lipid-anchor</topology>
    </subcellularLocation>
</comment>
<keyword evidence="2" id="KW-0564">Palmitate</keyword>
<gene>
    <name evidence="3" type="ORF">DES40_1906</name>
</gene>
<dbReference type="PANTHER" id="PTHR30203">
    <property type="entry name" value="OUTER MEMBRANE CATION EFFLUX PROTEIN"/>
    <property type="match status" value="1"/>
</dbReference>
<sequence length="467" mass="49869">MTKILLTTTMMALSLNLGACASLNIGISPTESLREESSALEAPASWVFGDQTDGQIAAAWSDLISDSVLDSYIETALRNNLSLRASQENVARADALLRQARSSFLPSIGYSTSANGGGALEGDSFSDNYSAGVNASWEADLWGDIKAGVLGSAYNLESTKATYESARQALIASVARAYILTIESEFLIALSEKTLAAQEETLRIVKVRYDLGAASRRELVLAESDVASAQDGLIVIRSTRTDTAMALQILLGLYPNGEINTSQDFPTMTRNISAGTPADILRRRPDIIASEMDVLSAFQSTRLARTGNWPGLTLSGGINTGSSNLGDILDPVSIAYSLGARLAGTLFDGGLNTARIDAATATQRQTLANYGQSVLEAYFDVESALEDIRTLESRAPYVAESANAARETLALAEIQYKEGAIDLLDVLTFRQRSFQADQTEIVLQRQTLEARIALYLALGGAGFESAL</sequence>
<accession>A0A420WDL2</accession>
<dbReference type="NCBIfam" id="TIGR01845">
    <property type="entry name" value="outer_NodT"/>
    <property type="match status" value="1"/>
</dbReference>
<organism evidence="3 4">
    <name type="scientific">Litorimonas taeanensis</name>
    <dbReference type="NCBI Taxonomy" id="568099"/>
    <lineage>
        <taxon>Bacteria</taxon>
        <taxon>Pseudomonadati</taxon>
        <taxon>Pseudomonadota</taxon>
        <taxon>Alphaproteobacteria</taxon>
        <taxon>Maricaulales</taxon>
        <taxon>Robiginitomaculaceae</taxon>
    </lineage>
</organism>
<proteinExistence type="inferred from homology"/>
<comment type="caution">
    <text evidence="3">The sequence shown here is derived from an EMBL/GenBank/DDBJ whole genome shotgun (WGS) entry which is preliminary data.</text>
</comment>
<keyword evidence="2" id="KW-0472">Membrane</keyword>
<dbReference type="InParanoid" id="A0A420WDL2"/>
<dbReference type="InterPro" id="IPR010131">
    <property type="entry name" value="MdtP/NodT-like"/>
</dbReference>
<dbReference type="RefSeq" id="WP_121101272.1">
    <property type="nucleotide sequence ID" value="NZ_RBII01000002.1"/>
</dbReference>
<dbReference type="Pfam" id="PF02321">
    <property type="entry name" value="OEP"/>
    <property type="match status" value="2"/>
</dbReference>
<dbReference type="InterPro" id="IPR003423">
    <property type="entry name" value="OMP_efflux"/>
</dbReference>
<comment type="similarity">
    <text evidence="1 2">Belongs to the outer membrane factor (OMF) (TC 1.B.17) family.</text>
</comment>
<evidence type="ECO:0000313" key="3">
    <source>
        <dbReference type="EMBL" id="RKQ69124.1"/>
    </source>
</evidence>
<keyword evidence="2" id="KW-0732">Signal</keyword>
<dbReference type="PANTHER" id="PTHR30203:SF30">
    <property type="entry name" value="OUTER MEMBRANE PROTEIN-RELATED"/>
    <property type="match status" value="1"/>
</dbReference>
<dbReference type="Gene3D" id="1.20.1600.10">
    <property type="entry name" value="Outer membrane efflux proteins (OEP)"/>
    <property type="match status" value="1"/>
</dbReference>
<keyword evidence="4" id="KW-1185">Reference proteome</keyword>
<dbReference type="SUPFAM" id="SSF56954">
    <property type="entry name" value="Outer membrane efflux proteins (OEP)"/>
    <property type="match status" value="1"/>
</dbReference>
<evidence type="ECO:0000313" key="4">
    <source>
        <dbReference type="Proteomes" id="UP000282211"/>
    </source>
</evidence>
<dbReference type="OrthoDB" id="9783100at2"/>
<evidence type="ECO:0000256" key="1">
    <source>
        <dbReference type="ARBA" id="ARBA00007613"/>
    </source>
</evidence>
<name>A0A420WDL2_9PROT</name>
<dbReference type="AlphaFoldDB" id="A0A420WDL2"/>
<protein>
    <submittedName>
        <fullName evidence="3">NodT family efflux transporter outer membrane factor (OMF) lipoprotein</fullName>
    </submittedName>
</protein>
<keyword evidence="2" id="KW-0812">Transmembrane</keyword>
<dbReference type="GO" id="GO:0015562">
    <property type="term" value="F:efflux transmembrane transporter activity"/>
    <property type="evidence" value="ECO:0007669"/>
    <property type="project" value="InterPro"/>
</dbReference>
<keyword evidence="2" id="KW-1134">Transmembrane beta strand</keyword>
<dbReference type="GO" id="GO:0005886">
    <property type="term" value="C:plasma membrane"/>
    <property type="evidence" value="ECO:0007669"/>
    <property type="project" value="UniProtKB-SubCell"/>
</dbReference>
<dbReference type="Gene3D" id="2.20.200.10">
    <property type="entry name" value="Outer membrane efflux proteins (OEP)"/>
    <property type="match status" value="1"/>
</dbReference>
<dbReference type="Proteomes" id="UP000282211">
    <property type="component" value="Unassembled WGS sequence"/>
</dbReference>
<feature type="chain" id="PRO_5018817159" evidence="2">
    <location>
        <begin position="22"/>
        <end position="467"/>
    </location>
</feature>
<keyword evidence="2 3" id="KW-0449">Lipoprotein</keyword>
<reference evidence="3 4" key="1">
    <citation type="submission" date="2018-10" db="EMBL/GenBank/DDBJ databases">
        <title>Genomic Encyclopedia of Type Strains, Phase IV (KMG-IV): sequencing the most valuable type-strain genomes for metagenomic binning, comparative biology and taxonomic classification.</title>
        <authorList>
            <person name="Goeker M."/>
        </authorList>
    </citation>
    <scope>NUCLEOTIDE SEQUENCE [LARGE SCALE GENOMIC DNA]</scope>
    <source>
        <strain evidence="3 4">DSM 22008</strain>
    </source>
</reference>
<feature type="signal peptide" evidence="2">
    <location>
        <begin position="1"/>
        <end position="21"/>
    </location>
</feature>
<evidence type="ECO:0000256" key="2">
    <source>
        <dbReference type="RuleBase" id="RU362097"/>
    </source>
</evidence>
<dbReference type="EMBL" id="RBII01000002">
    <property type="protein sequence ID" value="RKQ69124.1"/>
    <property type="molecule type" value="Genomic_DNA"/>
</dbReference>